<dbReference type="PANTHER" id="PTHR37024">
    <property type="entry name" value="TYPE VI SECRETION SYSTEM DUF2094 AND IMPA-RELATED DOMAIN PROTEIN"/>
    <property type="match status" value="1"/>
</dbReference>
<dbReference type="Proteomes" id="UP001165427">
    <property type="component" value="Unassembled WGS sequence"/>
</dbReference>
<dbReference type="NCBIfam" id="TIGR03362">
    <property type="entry name" value="VI_chp_7"/>
    <property type="match status" value="1"/>
</dbReference>
<dbReference type="InterPro" id="IPR010657">
    <property type="entry name" value="ImpA_N"/>
</dbReference>
<proteinExistence type="predicted"/>
<dbReference type="EMBL" id="JALJRB010000017">
    <property type="protein sequence ID" value="MCJ8501794.1"/>
    <property type="molecule type" value="Genomic_DNA"/>
</dbReference>
<dbReference type="Pfam" id="PF16989">
    <property type="entry name" value="T6SS_VasJ"/>
    <property type="match status" value="1"/>
</dbReference>
<comment type="caution">
    <text evidence="3">The sequence shown here is derived from an EMBL/GenBank/DDBJ whole genome shotgun (WGS) entry which is preliminary data.</text>
</comment>
<evidence type="ECO:0000259" key="2">
    <source>
        <dbReference type="Pfam" id="PF06812"/>
    </source>
</evidence>
<dbReference type="PANTHER" id="PTHR37024:SF3">
    <property type="entry name" value="TYPE VI SECRETION SYSTEM PROTEIN TSSA"/>
    <property type="match status" value="1"/>
</dbReference>
<sequence length="538" mass="58146">MDLSAIGTTPISEATPGGADVRYDPDFEALQAEIDKLGSPTASGQVDWSRVIDLATAILQSKAKDLNAAVYLCVALVTTRQCEGLDQGLALLKALLENFWDTLHPPKKRMRGRAGAIDWWLEKTENALSRLPAPAPLPAEMPARMLENLHAIDSLLADKMPDAPILRQLQRRIETFPISDVQEAATPPPAAAETPAIPAQSQDPPATAAATPPIPAPRATAPTKTEEGASENLSSSAEARKAADGVMQRLRRISLALLEHDTADPLAYRYRRIAGWARVMAAPPVNKDGNTAIAPPAPQVLQQLEELRSAGNAAALLPQLEQKVSQHIFWLDLHRYTAETLQDLGNAHQAAHDAVCHETAALLRRLPTLAALCFSDGMPFADDPTRQWLAQIGCDAQPAGQGGTAGPATADDPLAETVDAARSMARKKQLVEAVGLLQQKMQQSPGRRNALRWRLAIIRLLLEHRKAPAAVPHVEYTLTEMQRFDLARWEPALAVEVLSLAGQAFDAQSGNEHKSRAGEMRHRVAALDPVAALRADRS</sequence>
<feature type="region of interest" description="Disordered" evidence="1">
    <location>
        <begin position="184"/>
        <end position="239"/>
    </location>
</feature>
<dbReference type="AlphaFoldDB" id="A0AA41UK08"/>
<protein>
    <submittedName>
        <fullName evidence="3">Type VI secretion system protein TssA</fullName>
    </submittedName>
</protein>
<accession>A0AA41UK08</accession>
<evidence type="ECO:0000313" key="3">
    <source>
        <dbReference type="EMBL" id="MCJ8501794.1"/>
    </source>
</evidence>
<reference evidence="3" key="1">
    <citation type="submission" date="2022-04" db="EMBL/GenBank/DDBJ databases">
        <title>Desulfatitalea alkaliphila sp. nov., a novel anaerobic sulfate-reducing bacterium isolated from terrestrial mud volcano, Taman Peninsula, Russia.</title>
        <authorList>
            <person name="Khomyakova M.A."/>
            <person name="Merkel A.Y."/>
            <person name="Slobodkin A.I."/>
        </authorList>
    </citation>
    <scope>NUCLEOTIDE SEQUENCE</scope>
    <source>
        <strain evidence="3">M08but</strain>
    </source>
</reference>
<gene>
    <name evidence="3" type="primary">tssA</name>
    <name evidence="3" type="ORF">MRX98_14520</name>
</gene>
<evidence type="ECO:0000313" key="4">
    <source>
        <dbReference type="Proteomes" id="UP001165427"/>
    </source>
</evidence>
<keyword evidence="4" id="KW-1185">Reference proteome</keyword>
<dbReference type="InterPro" id="IPR017739">
    <property type="entry name" value="T6SS-assoc_VCA0119"/>
</dbReference>
<evidence type="ECO:0000256" key="1">
    <source>
        <dbReference type="SAM" id="MobiDB-lite"/>
    </source>
</evidence>
<dbReference type="RefSeq" id="WP_246911001.1">
    <property type="nucleotide sequence ID" value="NZ_JALJRB010000017.1"/>
</dbReference>
<name>A0AA41UK08_9BACT</name>
<dbReference type="Pfam" id="PF06812">
    <property type="entry name" value="ImpA_N"/>
    <property type="match status" value="1"/>
</dbReference>
<feature type="domain" description="ImpA N-terminal" evidence="2">
    <location>
        <begin position="9"/>
        <end position="121"/>
    </location>
</feature>
<feature type="compositionally biased region" description="Low complexity" evidence="1">
    <location>
        <begin position="191"/>
        <end position="223"/>
    </location>
</feature>
<organism evidence="3 4">
    <name type="scientific">Desulfatitalea alkaliphila</name>
    <dbReference type="NCBI Taxonomy" id="2929485"/>
    <lineage>
        <taxon>Bacteria</taxon>
        <taxon>Pseudomonadati</taxon>
        <taxon>Thermodesulfobacteriota</taxon>
        <taxon>Desulfobacteria</taxon>
        <taxon>Desulfobacterales</taxon>
        <taxon>Desulfosarcinaceae</taxon>
        <taxon>Desulfatitalea</taxon>
    </lineage>
</organism>